<proteinExistence type="inferred from homology"/>
<dbReference type="AlphaFoldDB" id="A0A1H8D136"/>
<dbReference type="PANTHER" id="PTHR13774:SF32">
    <property type="entry name" value="ANTISENSE-ENHANCING SEQUENCE 1"/>
    <property type="match status" value="1"/>
</dbReference>
<keyword evidence="4" id="KW-1185">Reference proteome</keyword>
<gene>
    <name evidence="3" type="ORF">SAMN05192574_102140</name>
</gene>
<dbReference type="InterPro" id="IPR003719">
    <property type="entry name" value="Phenazine_PhzF-like"/>
</dbReference>
<name>A0A1H8D136_9SPHI</name>
<evidence type="ECO:0000313" key="4">
    <source>
        <dbReference type="Proteomes" id="UP000198942"/>
    </source>
</evidence>
<reference evidence="4" key="1">
    <citation type="submission" date="2016-10" db="EMBL/GenBank/DDBJ databases">
        <authorList>
            <person name="Varghese N."/>
            <person name="Submissions S."/>
        </authorList>
    </citation>
    <scope>NUCLEOTIDE SEQUENCE [LARGE SCALE GENOMIC DNA]</scope>
    <source>
        <strain evidence="4">Gh-48</strain>
    </source>
</reference>
<dbReference type="SUPFAM" id="SSF54506">
    <property type="entry name" value="Diaminopimelate epimerase-like"/>
    <property type="match status" value="1"/>
</dbReference>
<dbReference type="GO" id="GO:0016853">
    <property type="term" value="F:isomerase activity"/>
    <property type="evidence" value="ECO:0007669"/>
    <property type="project" value="TreeGrafter"/>
</dbReference>
<dbReference type="EMBL" id="FOCL01000002">
    <property type="protein sequence ID" value="SEN00318.1"/>
    <property type="molecule type" value="Genomic_DNA"/>
</dbReference>
<feature type="active site" evidence="2">
    <location>
        <position position="47"/>
    </location>
</feature>
<dbReference type="PIRSF" id="PIRSF016184">
    <property type="entry name" value="PhzC_PhzF"/>
    <property type="match status" value="1"/>
</dbReference>
<dbReference type="GO" id="GO:0005737">
    <property type="term" value="C:cytoplasm"/>
    <property type="evidence" value="ECO:0007669"/>
    <property type="project" value="TreeGrafter"/>
</dbReference>
<dbReference type="Pfam" id="PF02567">
    <property type="entry name" value="PhzC-PhzF"/>
    <property type="match status" value="1"/>
</dbReference>
<dbReference type="PANTHER" id="PTHR13774">
    <property type="entry name" value="PHENAZINE BIOSYNTHESIS PROTEIN"/>
    <property type="match status" value="1"/>
</dbReference>
<dbReference type="STRING" id="551995.SAMN05192574_102140"/>
<dbReference type="NCBIfam" id="TIGR00654">
    <property type="entry name" value="PhzF_family"/>
    <property type="match status" value="1"/>
</dbReference>
<protein>
    <submittedName>
        <fullName evidence="3">Phenazine biosynthesis protein PhzF family</fullName>
    </submittedName>
</protein>
<dbReference type="Proteomes" id="UP000198942">
    <property type="component" value="Unassembled WGS sequence"/>
</dbReference>
<accession>A0A1H8D136</accession>
<dbReference type="RefSeq" id="WP_091209009.1">
    <property type="nucleotide sequence ID" value="NZ_FOCL01000002.1"/>
</dbReference>
<dbReference type="OrthoDB" id="9788221at2"/>
<sequence>MNRIPYYHVDVFSDQPFSGNSLAVFTEAEELNEVQMLKITQEMRHFESIFLLKTDAEKTRARIFTRQEELDFAGHPILGAAATLHDLYQPAAAKASWIFELNQKSISIITEKKDLCYRAIMNQGTAEFGKELNAYETGMLLSSISLNPEDLYPGCNPIVVSTGLPYVIIPLQKNGLSAKINIPDLENTIRNWGAMFIGTLEIPTLSIRSWDNDGATEDIATGSLAGPIGAYLVRFGFQNPGTIIRLSQGENLGRPSQLFVEAVLKGESMEILVSGDVCKVAQGILVTDQLR</sequence>
<comment type="similarity">
    <text evidence="1">Belongs to the PhzF family.</text>
</comment>
<evidence type="ECO:0000256" key="2">
    <source>
        <dbReference type="PIRSR" id="PIRSR016184-1"/>
    </source>
</evidence>
<organism evidence="3 4">
    <name type="scientific">Mucilaginibacter gossypiicola</name>
    <dbReference type="NCBI Taxonomy" id="551995"/>
    <lineage>
        <taxon>Bacteria</taxon>
        <taxon>Pseudomonadati</taxon>
        <taxon>Bacteroidota</taxon>
        <taxon>Sphingobacteriia</taxon>
        <taxon>Sphingobacteriales</taxon>
        <taxon>Sphingobacteriaceae</taxon>
        <taxon>Mucilaginibacter</taxon>
    </lineage>
</organism>
<evidence type="ECO:0000313" key="3">
    <source>
        <dbReference type="EMBL" id="SEN00318.1"/>
    </source>
</evidence>
<evidence type="ECO:0000256" key="1">
    <source>
        <dbReference type="ARBA" id="ARBA00008270"/>
    </source>
</evidence>
<dbReference type="Gene3D" id="3.10.310.10">
    <property type="entry name" value="Diaminopimelate Epimerase, Chain A, domain 1"/>
    <property type="match status" value="2"/>
</dbReference>